<feature type="compositionally biased region" description="Basic and acidic residues" evidence="2">
    <location>
        <begin position="1070"/>
        <end position="1088"/>
    </location>
</feature>
<evidence type="ECO:0000313" key="5">
    <source>
        <dbReference type="Proteomes" id="UP000792457"/>
    </source>
</evidence>
<organism evidence="4 5">
    <name type="scientific">Ladona fulva</name>
    <name type="common">Scarce chaser dragonfly</name>
    <name type="synonym">Libellula fulva</name>
    <dbReference type="NCBI Taxonomy" id="123851"/>
    <lineage>
        <taxon>Eukaryota</taxon>
        <taxon>Metazoa</taxon>
        <taxon>Ecdysozoa</taxon>
        <taxon>Arthropoda</taxon>
        <taxon>Hexapoda</taxon>
        <taxon>Insecta</taxon>
        <taxon>Pterygota</taxon>
        <taxon>Palaeoptera</taxon>
        <taxon>Odonata</taxon>
        <taxon>Epiprocta</taxon>
        <taxon>Anisoptera</taxon>
        <taxon>Libelluloidea</taxon>
        <taxon>Libellulidae</taxon>
        <taxon>Ladona</taxon>
    </lineage>
</organism>
<dbReference type="InterPro" id="IPR027417">
    <property type="entry name" value="P-loop_NTPase"/>
</dbReference>
<evidence type="ECO:0000256" key="1">
    <source>
        <dbReference type="SAM" id="Coils"/>
    </source>
</evidence>
<dbReference type="Pfam" id="PF22946">
    <property type="entry name" value="SPEF2_D5"/>
    <property type="match status" value="1"/>
</dbReference>
<reference evidence="4" key="2">
    <citation type="submission" date="2017-10" db="EMBL/GenBank/DDBJ databases">
        <title>Ladona fulva Genome sequencing and assembly.</title>
        <authorList>
            <person name="Murali S."/>
            <person name="Richards S."/>
            <person name="Bandaranaike D."/>
            <person name="Bellair M."/>
            <person name="Blankenburg K."/>
            <person name="Chao H."/>
            <person name="Dinh H."/>
            <person name="Doddapaneni H."/>
            <person name="Dugan-Rocha S."/>
            <person name="Elkadiri S."/>
            <person name="Gnanaolivu R."/>
            <person name="Hernandez B."/>
            <person name="Skinner E."/>
            <person name="Javaid M."/>
            <person name="Lee S."/>
            <person name="Li M."/>
            <person name="Ming W."/>
            <person name="Munidasa M."/>
            <person name="Muniz J."/>
            <person name="Nguyen L."/>
            <person name="Hughes D."/>
            <person name="Osuji N."/>
            <person name="Pu L.-L."/>
            <person name="Puazo M."/>
            <person name="Qu C."/>
            <person name="Quiroz J."/>
            <person name="Raj R."/>
            <person name="Weissenberger G."/>
            <person name="Xin Y."/>
            <person name="Zou X."/>
            <person name="Han Y."/>
            <person name="Worley K."/>
            <person name="Muzny D."/>
            <person name="Gibbs R."/>
        </authorList>
    </citation>
    <scope>NUCLEOTIDE SEQUENCE</scope>
    <source>
        <strain evidence="4">Sampled in the wild</strain>
    </source>
</reference>
<reference evidence="4" key="1">
    <citation type="submission" date="2013-04" db="EMBL/GenBank/DDBJ databases">
        <authorList>
            <person name="Qu J."/>
            <person name="Murali S.C."/>
            <person name="Bandaranaike D."/>
            <person name="Bellair M."/>
            <person name="Blankenburg K."/>
            <person name="Chao H."/>
            <person name="Dinh H."/>
            <person name="Doddapaneni H."/>
            <person name="Downs B."/>
            <person name="Dugan-Rocha S."/>
            <person name="Elkadiri S."/>
            <person name="Gnanaolivu R.D."/>
            <person name="Hernandez B."/>
            <person name="Javaid M."/>
            <person name="Jayaseelan J.C."/>
            <person name="Lee S."/>
            <person name="Li M."/>
            <person name="Ming W."/>
            <person name="Munidasa M."/>
            <person name="Muniz J."/>
            <person name="Nguyen L."/>
            <person name="Ongeri F."/>
            <person name="Osuji N."/>
            <person name="Pu L.-L."/>
            <person name="Puazo M."/>
            <person name="Qu C."/>
            <person name="Quiroz J."/>
            <person name="Raj R."/>
            <person name="Weissenberger G."/>
            <person name="Xin Y."/>
            <person name="Zou X."/>
            <person name="Han Y."/>
            <person name="Richards S."/>
            <person name="Worley K."/>
            <person name="Muzny D."/>
            <person name="Gibbs R."/>
        </authorList>
    </citation>
    <scope>NUCLEOTIDE SEQUENCE</scope>
    <source>
        <strain evidence="4">Sampled in the wild</strain>
    </source>
</reference>
<feature type="coiled-coil region" evidence="1">
    <location>
        <begin position="1142"/>
        <end position="1176"/>
    </location>
</feature>
<dbReference type="InterPro" id="IPR054517">
    <property type="entry name" value="SPEF2_D5"/>
</dbReference>
<dbReference type="Proteomes" id="UP000792457">
    <property type="component" value="Unassembled WGS sequence"/>
</dbReference>
<evidence type="ECO:0000259" key="3">
    <source>
        <dbReference type="Pfam" id="PF22946"/>
    </source>
</evidence>
<accession>A0A8K0KV50</accession>
<keyword evidence="5" id="KW-1185">Reference proteome</keyword>
<evidence type="ECO:0000313" key="4">
    <source>
        <dbReference type="EMBL" id="KAG8240296.1"/>
    </source>
</evidence>
<dbReference type="AlphaFoldDB" id="A0A8K0KV50"/>
<gene>
    <name evidence="4" type="ORF">J437_LFUL018769</name>
</gene>
<keyword evidence="1" id="KW-0175">Coiled coil</keyword>
<comment type="caution">
    <text evidence="4">The sequence shown here is derived from an EMBL/GenBank/DDBJ whole genome shotgun (WGS) entry which is preliminary data.</text>
</comment>
<sequence>MECQCSTISSIPLLLKQWILKICWNIEPPNILDVKGWTLLVQAILKNYCIALKCLNVPENTITCYKSIKYEDIEEHIVQSLLLQHCRYTKYCNESNFGSQLLFLLDLYILFYGKGIVWHFWKDLSKAGEPFPSTYTKFDSEWTVTTFQKNISNERIYPSKFSELWNSASKEPLNNCDIGLISLIRDSLHPKQCIATEKQNVSGCIYPQTWKHCERAVYLQQKVNSLMASAYQTMRNASNFNFLHSCIQKMSIPECALKIYLSKDDQQCNFYKNLHRTATMDNTFTDTHKENDSQNYLRRAGRFKANMERKEEELKRKAHHEAINGICAQTVTDILDISMKMVAYRSRGETISEHAWKKWRELFCAGEEVTSKWQECSLSDLISRKRDLRERHQEVIGKMELEEYIEKRGKWESKYESKSPREPRSQPFLAKLVINLLNLKQTTQETRTLKKYPVTAIVVGLEDLQLLKIICQQLNQKKVLPILPSEVISSCISNYLHMNANVPREDCSLWGCIREHLNIVEISQKYSRQFKNNIKSELKKLSLLGEMLNKEIQIWNSNISSRGNKFTLNTESKDGTNMVYAAKLTKHYFNKIGKLEPVKPSEEANLSRKPLDMLSTKYESENGMDRKVQYGRLAYQSLCLGGNIEDSILVGMILEYVREMDPEEGWVLFNFPETTQQAVILEEALTGRKVPWLQGEEYYIHGQAVPSSELHKLVDTEKSGRMGSNLVNIPCLVKEVKWKSYFNRYINASPLQKMNYTPLDSFYKKEKIFYRSYPQDATEVYLEEIIRLATEVEKEEEKSSPILAEDCTKIASKTLSDKSTAENTRTLFDGVQSRCLIKEPSYLNLKMPNTIRHMLAYFWEVLENDFQTKINLMLLGLRLHDEVHSQCLSSIERRFCIFVERPGELQISLNRFQILLTAFDDDAKNDLEIANYLFTKWWEMKEEMHRSINERHKENMGFLHCLLKDMTETDRSLSSIYLIGLEAEVSRCSKTLQVINDYYHAIVKGRPSGFRSKWFHLTKWKGNSNIEKHPESGTKMARNYQKDEETISQMKEAKSGVKDGDRSKKRKKEGNRITEKEENKRKSQKQKENSLVLEGNECNLEKQMKWSEMNAQITEAIISSWGKGHILMPLMDNTLTRFQCSKEKLEEKRVFIEKYIEDLEKNIQKSAKEKHCKDKKSIKKKKNEGAFNEELQLSSDSSISSSDSDISIWEQEMWKEKAEDERVWVEWKGVVEEEVERTKQAVASLRGALEENMTNL</sequence>
<name>A0A8K0KV50_LADFU</name>
<dbReference type="EMBL" id="KZ312447">
    <property type="protein sequence ID" value="KAG8240296.1"/>
    <property type="molecule type" value="Genomic_DNA"/>
</dbReference>
<dbReference type="PANTHER" id="PTHR14919">
    <property type="entry name" value="KPL2-RELATED"/>
    <property type="match status" value="1"/>
</dbReference>
<dbReference type="InterPro" id="IPR052634">
    <property type="entry name" value="Sperm_flagellar-bone_growth"/>
</dbReference>
<dbReference type="PANTHER" id="PTHR14919:SF0">
    <property type="entry name" value="SPERM FLAGELLAR PROTEIN 2"/>
    <property type="match status" value="1"/>
</dbReference>
<dbReference type="Gene3D" id="3.40.50.300">
    <property type="entry name" value="P-loop containing nucleotide triphosphate hydrolases"/>
    <property type="match status" value="1"/>
</dbReference>
<feature type="compositionally biased region" description="Basic and acidic residues" evidence="2">
    <location>
        <begin position="1046"/>
        <end position="1062"/>
    </location>
</feature>
<proteinExistence type="predicted"/>
<feature type="non-terminal residue" evidence="4">
    <location>
        <position position="1256"/>
    </location>
</feature>
<evidence type="ECO:0000256" key="2">
    <source>
        <dbReference type="SAM" id="MobiDB-lite"/>
    </source>
</evidence>
<protein>
    <recommendedName>
        <fullName evidence="3">CPC1/SPEF2 domain-containing protein</fullName>
    </recommendedName>
</protein>
<feature type="domain" description="CPC1/SPEF2" evidence="3">
    <location>
        <begin position="286"/>
        <end position="367"/>
    </location>
</feature>
<feature type="region of interest" description="Disordered" evidence="2">
    <location>
        <begin position="1046"/>
        <end position="1094"/>
    </location>
</feature>
<dbReference type="OrthoDB" id="62528at2759"/>